<reference evidence="2" key="1">
    <citation type="journal article" date="2006" name="PLoS Biol.">
        <title>Macronuclear genome sequence of the ciliate Tetrahymena thermophila, a model eukaryote.</title>
        <authorList>
            <person name="Eisen J.A."/>
            <person name="Coyne R.S."/>
            <person name="Wu M."/>
            <person name="Wu D."/>
            <person name="Thiagarajan M."/>
            <person name="Wortman J.R."/>
            <person name="Badger J.H."/>
            <person name="Ren Q."/>
            <person name="Amedeo P."/>
            <person name="Jones K.M."/>
            <person name="Tallon L.J."/>
            <person name="Delcher A.L."/>
            <person name="Salzberg S.L."/>
            <person name="Silva J.C."/>
            <person name="Haas B.J."/>
            <person name="Majoros W.H."/>
            <person name="Farzad M."/>
            <person name="Carlton J.M."/>
            <person name="Smith R.K. Jr."/>
            <person name="Garg J."/>
            <person name="Pearlman R.E."/>
            <person name="Karrer K.M."/>
            <person name="Sun L."/>
            <person name="Manning G."/>
            <person name="Elde N.C."/>
            <person name="Turkewitz A.P."/>
            <person name="Asai D.J."/>
            <person name="Wilkes D.E."/>
            <person name="Wang Y."/>
            <person name="Cai H."/>
            <person name="Collins K."/>
            <person name="Stewart B.A."/>
            <person name="Lee S.R."/>
            <person name="Wilamowska K."/>
            <person name="Weinberg Z."/>
            <person name="Ruzzo W.L."/>
            <person name="Wloga D."/>
            <person name="Gaertig J."/>
            <person name="Frankel J."/>
            <person name="Tsao C.-C."/>
            <person name="Gorovsky M.A."/>
            <person name="Keeling P.J."/>
            <person name="Waller R.F."/>
            <person name="Patron N.J."/>
            <person name="Cherry J.M."/>
            <person name="Stover N.A."/>
            <person name="Krieger C.J."/>
            <person name="del Toro C."/>
            <person name="Ryder H.F."/>
            <person name="Williamson S.C."/>
            <person name="Barbeau R.A."/>
            <person name="Hamilton E.P."/>
            <person name="Orias E."/>
        </authorList>
    </citation>
    <scope>NUCLEOTIDE SEQUENCE [LARGE SCALE GENOMIC DNA]</scope>
    <source>
        <strain evidence="2">SB210</strain>
    </source>
</reference>
<dbReference type="KEGG" id="tet:TTHERM_000630639"/>
<sequence length="582" mass="68448">MDQRIDIQMNQDLVGFQFFQNATFNLDQYQREQNQTYLVYIAQFYYQDPNSNILQTLYLDVIQCSNPQLAGFYCLDFSKIDNYTLALDNSNNVFSQIFINVYGCRDIDGIKTTIPNNCAPQSDIDQFVNGIDAYFNLKIQCIINILKTQKQQTQVSKGLVFQSQETYQSPIQYTQSSQNFDRQDSLIQGLGPYTQASIELDEIEQQFIIEYPSITEILALVNGVSSIIVVSRILGRFYSLKLLKQEFFMLIFRNMFQEKNEQILHHNKILEQKYDTQFLNTCKKDEEVIKDSQEKVKKKDIVIPNIKTKFKAFVEQNQINIENKSIQLNLQKQNDQENDNQKDDIFFIGSQTESFVLKDQYNRQNSSPNTFNNRNEQFQITQQLNNKDSQQKFRNSNFKSNIQSLKNESKFNSQNTITLSKTENFGALNDHIQQKLKALNNNSMKSYIQSFIFRFKLFKTKEFLLSKGIDQMQLKKISKEVQKSLNIYEMFKDIIFLKKAIMMLLSEDQLAAIQLVSLTDDYLNSNNLEKSMKLNHFERQYSIYQSQVLQKKYIDTFFQKYNDSKESNQIDQRIISSIIKQQ</sequence>
<accession>W7X805</accession>
<dbReference type="GeneID" id="24439928"/>
<name>W7X805_TETTS</name>
<dbReference type="Proteomes" id="UP000009168">
    <property type="component" value="Unassembled WGS sequence"/>
</dbReference>
<protein>
    <submittedName>
        <fullName evidence="1">AMP-binding enzyme family protein</fullName>
    </submittedName>
</protein>
<evidence type="ECO:0000313" key="1">
    <source>
        <dbReference type="EMBL" id="EWS72558.1"/>
    </source>
</evidence>
<organism evidence="1 2">
    <name type="scientific">Tetrahymena thermophila (strain SB210)</name>
    <dbReference type="NCBI Taxonomy" id="312017"/>
    <lineage>
        <taxon>Eukaryota</taxon>
        <taxon>Sar</taxon>
        <taxon>Alveolata</taxon>
        <taxon>Ciliophora</taxon>
        <taxon>Intramacronucleata</taxon>
        <taxon>Oligohymenophorea</taxon>
        <taxon>Hymenostomatida</taxon>
        <taxon>Tetrahymenina</taxon>
        <taxon>Tetrahymenidae</taxon>
        <taxon>Tetrahymena</taxon>
    </lineage>
</organism>
<dbReference type="InParanoid" id="W7X805"/>
<evidence type="ECO:0000313" key="2">
    <source>
        <dbReference type="Proteomes" id="UP000009168"/>
    </source>
</evidence>
<dbReference type="EMBL" id="GG662532">
    <property type="protein sequence ID" value="EWS72558.1"/>
    <property type="molecule type" value="Genomic_DNA"/>
</dbReference>
<dbReference type="OrthoDB" id="302623at2759"/>
<proteinExistence type="predicted"/>
<dbReference type="RefSeq" id="XP_012654841.1">
    <property type="nucleotide sequence ID" value="XM_012799387.1"/>
</dbReference>
<dbReference type="AlphaFoldDB" id="W7X805"/>
<keyword evidence="2" id="KW-1185">Reference proteome</keyword>
<gene>
    <name evidence="1" type="ORF">TTHERM_000630639</name>
</gene>